<dbReference type="AlphaFoldDB" id="A0A0P6XMN1"/>
<comment type="caution">
    <text evidence="8">The sequence shown here is derived from an EMBL/GenBank/DDBJ whole genome shotgun (WGS) entry which is preliminary data.</text>
</comment>
<protein>
    <recommendedName>
        <fullName evidence="7">L,D-TPase catalytic domain-containing protein</fullName>
    </recommendedName>
</protein>
<evidence type="ECO:0000259" key="7">
    <source>
        <dbReference type="PROSITE" id="PS52029"/>
    </source>
</evidence>
<evidence type="ECO:0000256" key="2">
    <source>
        <dbReference type="ARBA" id="ARBA00022679"/>
    </source>
</evidence>
<accession>A0A0P6XMN1</accession>
<dbReference type="CDD" id="cd16913">
    <property type="entry name" value="YkuD_like"/>
    <property type="match status" value="1"/>
</dbReference>
<evidence type="ECO:0000256" key="5">
    <source>
        <dbReference type="ARBA" id="ARBA00023316"/>
    </source>
</evidence>
<feature type="active site" description="Nucleophile" evidence="6">
    <location>
        <position position="104"/>
    </location>
</feature>
<gene>
    <name evidence="8" type="ORF">AC812_06840</name>
</gene>
<dbReference type="InterPro" id="IPR038063">
    <property type="entry name" value="Transpep_catalytic_dom"/>
</dbReference>
<dbReference type="GO" id="GO:0071555">
    <property type="term" value="P:cell wall organization"/>
    <property type="evidence" value="ECO:0007669"/>
    <property type="project" value="UniProtKB-UniRule"/>
</dbReference>
<keyword evidence="3 6" id="KW-0133">Cell shape</keyword>
<dbReference type="UniPathway" id="UPA00219"/>
<keyword evidence="2" id="KW-0808">Transferase</keyword>
<dbReference type="Gene3D" id="2.40.440.10">
    <property type="entry name" value="L,D-transpeptidase catalytic domain-like"/>
    <property type="match status" value="1"/>
</dbReference>
<organism evidence="8 9">
    <name type="scientific">Bellilinea caldifistulae</name>
    <dbReference type="NCBI Taxonomy" id="360411"/>
    <lineage>
        <taxon>Bacteria</taxon>
        <taxon>Bacillati</taxon>
        <taxon>Chloroflexota</taxon>
        <taxon>Anaerolineae</taxon>
        <taxon>Anaerolineales</taxon>
        <taxon>Anaerolineaceae</taxon>
        <taxon>Bellilinea</taxon>
    </lineage>
</organism>
<keyword evidence="4 6" id="KW-0573">Peptidoglycan synthesis</keyword>
<dbReference type="GO" id="GO:0008360">
    <property type="term" value="P:regulation of cell shape"/>
    <property type="evidence" value="ECO:0007669"/>
    <property type="project" value="UniProtKB-UniRule"/>
</dbReference>
<keyword evidence="5 6" id="KW-0961">Cell wall biogenesis/degradation</keyword>
<dbReference type="GO" id="GO:0005576">
    <property type="term" value="C:extracellular region"/>
    <property type="evidence" value="ECO:0007669"/>
    <property type="project" value="TreeGrafter"/>
</dbReference>
<dbReference type="Proteomes" id="UP000050514">
    <property type="component" value="Unassembled WGS sequence"/>
</dbReference>
<dbReference type="PANTHER" id="PTHR30582">
    <property type="entry name" value="L,D-TRANSPEPTIDASE"/>
    <property type="match status" value="1"/>
</dbReference>
<evidence type="ECO:0000256" key="3">
    <source>
        <dbReference type="ARBA" id="ARBA00022960"/>
    </source>
</evidence>
<comment type="pathway">
    <text evidence="1 6">Cell wall biogenesis; peptidoglycan biosynthesis.</text>
</comment>
<proteinExistence type="predicted"/>
<dbReference type="InterPro" id="IPR050979">
    <property type="entry name" value="LD-transpeptidase"/>
</dbReference>
<dbReference type="SUPFAM" id="SSF141523">
    <property type="entry name" value="L,D-transpeptidase catalytic domain-like"/>
    <property type="match status" value="1"/>
</dbReference>
<dbReference type="STRING" id="360411.AC812_06840"/>
<dbReference type="PANTHER" id="PTHR30582:SF2">
    <property type="entry name" value="L,D-TRANSPEPTIDASE YCIB-RELATED"/>
    <property type="match status" value="1"/>
</dbReference>
<evidence type="ECO:0000256" key="4">
    <source>
        <dbReference type="ARBA" id="ARBA00022984"/>
    </source>
</evidence>
<evidence type="ECO:0000256" key="6">
    <source>
        <dbReference type="PROSITE-ProRule" id="PRU01373"/>
    </source>
</evidence>
<keyword evidence="9" id="KW-1185">Reference proteome</keyword>
<reference evidence="8 9" key="1">
    <citation type="submission" date="2015-07" db="EMBL/GenBank/DDBJ databases">
        <title>Draft genome of Bellilinea caldifistulae DSM 17877.</title>
        <authorList>
            <person name="Hemp J."/>
            <person name="Ward L.M."/>
            <person name="Pace L.A."/>
            <person name="Fischer W.W."/>
        </authorList>
    </citation>
    <scope>NUCLEOTIDE SEQUENCE [LARGE SCALE GENOMIC DNA]</scope>
    <source>
        <strain evidence="8 9">GOMI-1</strain>
    </source>
</reference>
<name>A0A0P6XMN1_9CHLR</name>
<dbReference type="InterPro" id="IPR005490">
    <property type="entry name" value="LD_TPept_cat_dom"/>
</dbReference>
<evidence type="ECO:0000313" key="8">
    <source>
        <dbReference type="EMBL" id="KPL76471.1"/>
    </source>
</evidence>
<feature type="domain" description="L,D-TPase catalytic" evidence="7">
    <location>
        <begin position="15"/>
        <end position="128"/>
    </location>
</feature>
<evidence type="ECO:0000313" key="9">
    <source>
        <dbReference type="Proteomes" id="UP000050514"/>
    </source>
</evidence>
<dbReference type="EMBL" id="LGHJ01000012">
    <property type="protein sequence ID" value="KPL76471.1"/>
    <property type="molecule type" value="Genomic_DNA"/>
</dbReference>
<dbReference type="GO" id="GO:0018104">
    <property type="term" value="P:peptidoglycan-protein cross-linking"/>
    <property type="evidence" value="ECO:0007669"/>
    <property type="project" value="TreeGrafter"/>
</dbReference>
<sequence>MISGGMEVEVAEDEPWIDVDLSDQMVYAYVGRELVNSFLVSTGTWRTPTVTGQYRIYVKYRYTDMAGPGYYLPDVPYTMYFYKGYGLHGTYWHNNFGTPMSHGCINLRTEDAAWLFDFASVGTLVNIHD</sequence>
<evidence type="ECO:0000256" key="1">
    <source>
        <dbReference type="ARBA" id="ARBA00004752"/>
    </source>
</evidence>
<dbReference type="GO" id="GO:0016740">
    <property type="term" value="F:transferase activity"/>
    <property type="evidence" value="ECO:0007669"/>
    <property type="project" value="UniProtKB-KW"/>
</dbReference>
<dbReference type="PROSITE" id="PS52029">
    <property type="entry name" value="LD_TPASE"/>
    <property type="match status" value="1"/>
</dbReference>
<feature type="active site" description="Proton donor/acceptor" evidence="6">
    <location>
        <position position="88"/>
    </location>
</feature>
<dbReference type="Pfam" id="PF03734">
    <property type="entry name" value="YkuD"/>
    <property type="match status" value="1"/>
</dbReference>
<dbReference type="GO" id="GO:0071972">
    <property type="term" value="F:peptidoglycan L,D-transpeptidase activity"/>
    <property type="evidence" value="ECO:0007669"/>
    <property type="project" value="TreeGrafter"/>
</dbReference>